<dbReference type="AlphaFoldDB" id="A0A0J8RZA7"/>
<dbReference type="EMBL" id="DS017013">
    <property type="protein sequence ID" value="KMU89499.1"/>
    <property type="molecule type" value="Genomic_DNA"/>
</dbReference>
<dbReference type="PANTHER" id="PTHR43866">
    <property type="entry name" value="MALONATE-SEMIALDEHYDE DEHYDROGENASE"/>
    <property type="match status" value="1"/>
</dbReference>
<reference evidence="3" key="1">
    <citation type="journal article" date="2010" name="Genome Res.">
        <title>Population genomic sequencing of Coccidioides fungi reveals recent hybridization and transposon control.</title>
        <authorList>
            <person name="Neafsey D.E."/>
            <person name="Barker B.M."/>
            <person name="Sharpton T.J."/>
            <person name="Stajich J.E."/>
            <person name="Park D.J."/>
            <person name="Whiston E."/>
            <person name="Hung C.-Y."/>
            <person name="McMahan C."/>
            <person name="White J."/>
            <person name="Sykes S."/>
            <person name="Heiman D."/>
            <person name="Young S."/>
            <person name="Zeng Q."/>
            <person name="Abouelleil A."/>
            <person name="Aftuck L."/>
            <person name="Bessette D."/>
            <person name="Brown A."/>
            <person name="FitzGerald M."/>
            <person name="Lui A."/>
            <person name="Macdonald J.P."/>
            <person name="Priest M."/>
            <person name="Orbach M.J."/>
            <person name="Galgiani J.N."/>
            <person name="Kirkland T.N."/>
            <person name="Cole G.T."/>
            <person name="Birren B.W."/>
            <person name="Henn M.R."/>
            <person name="Taylor J.W."/>
            <person name="Rounsley S.D."/>
        </authorList>
    </citation>
    <scope>NUCLEOTIDE SEQUENCE [LARGE SCALE GENOMIC DNA]</scope>
    <source>
        <strain evidence="3">H538.4</strain>
    </source>
</reference>
<dbReference type="InterPro" id="IPR010061">
    <property type="entry name" value="MeMal-semiAld_DH"/>
</dbReference>
<organism evidence="2 3">
    <name type="scientific">Coccidioides immitis H538.4</name>
    <dbReference type="NCBI Taxonomy" id="396776"/>
    <lineage>
        <taxon>Eukaryota</taxon>
        <taxon>Fungi</taxon>
        <taxon>Dikarya</taxon>
        <taxon>Ascomycota</taxon>
        <taxon>Pezizomycotina</taxon>
        <taxon>Eurotiomycetes</taxon>
        <taxon>Eurotiomycetidae</taxon>
        <taxon>Onygenales</taxon>
        <taxon>Onygenaceae</taxon>
        <taxon>Coccidioides</taxon>
    </lineage>
</organism>
<proteinExistence type="inferred from homology"/>
<evidence type="ECO:0000256" key="1">
    <source>
        <dbReference type="ARBA" id="ARBA00009986"/>
    </source>
</evidence>
<dbReference type="VEuPathDB" id="FungiDB:CIHG_07306"/>
<evidence type="ECO:0000313" key="2">
    <source>
        <dbReference type="EMBL" id="KMU89499.1"/>
    </source>
</evidence>
<sequence length="69" mass="7442">MLGINVPIPVPLPMFSFTGNKKSIAGGGANTFYGKPGLNFYTQLKTVTSLWRSEDAINTKASVVMPTHQ</sequence>
<protein>
    <submittedName>
        <fullName evidence="2">Methylmalonate-semialdehyde dehydrogenase</fullName>
    </submittedName>
</protein>
<dbReference type="GO" id="GO:0006574">
    <property type="term" value="P:L-valine catabolic process"/>
    <property type="evidence" value="ECO:0007669"/>
    <property type="project" value="TreeGrafter"/>
</dbReference>
<dbReference type="GO" id="GO:0004491">
    <property type="term" value="F:methylmalonate-semialdehyde dehydrogenase (acylating, NAD) activity"/>
    <property type="evidence" value="ECO:0007669"/>
    <property type="project" value="InterPro"/>
</dbReference>
<dbReference type="STRING" id="396776.A0A0J8RZA7"/>
<dbReference type="GO" id="GO:0005739">
    <property type="term" value="C:mitochondrion"/>
    <property type="evidence" value="ECO:0007669"/>
    <property type="project" value="TreeGrafter"/>
</dbReference>
<dbReference type="Proteomes" id="UP000054563">
    <property type="component" value="Unassembled WGS sequence"/>
</dbReference>
<dbReference type="PANTHER" id="PTHR43866:SF3">
    <property type="entry name" value="METHYLMALONATE-SEMIALDEHYDE DEHYDROGENASE [ACYLATING], MITOCHONDRIAL"/>
    <property type="match status" value="1"/>
</dbReference>
<name>A0A0J8RZA7_COCIT</name>
<accession>A0A0J8RZA7</accession>
<dbReference type="GO" id="GO:0006210">
    <property type="term" value="P:thymine catabolic process"/>
    <property type="evidence" value="ECO:0007669"/>
    <property type="project" value="TreeGrafter"/>
</dbReference>
<comment type="similarity">
    <text evidence="1">Belongs to the aldehyde dehydrogenase family.</text>
</comment>
<gene>
    <name evidence="2" type="ORF">CIHG_07306</name>
</gene>
<evidence type="ECO:0000313" key="3">
    <source>
        <dbReference type="Proteomes" id="UP000054563"/>
    </source>
</evidence>